<evidence type="ECO:0000256" key="6">
    <source>
        <dbReference type="ARBA" id="ARBA00022806"/>
    </source>
</evidence>
<keyword evidence="9 16" id="KW-0805">Transcription regulation</keyword>
<dbReference type="InterPro" id="IPR027238">
    <property type="entry name" value="RuvB-like"/>
</dbReference>
<keyword evidence="11 16" id="KW-0804">Transcription</keyword>
<dbReference type="Pfam" id="PF17856">
    <property type="entry name" value="TIP49_C"/>
    <property type="match status" value="1"/>
</dbReference>
<dbReference type="InterPro" id="IPR042487">
    <property type="entry name" value="RuvBL1/2_DNA/RNA_bd_dom"/>
</dbReference>
<dbReference type="AlphaFoldDB" id="A0A165C394"/>
<evidence type="ECO:0000256" key="12">
    <source>
        <dbReference type="ARBA" id="ARBA00023204"/>
    </source>
</evidence>
<dbReference type="InterPro" id="IPR027417">
    <property type="entry name" value="P-loop_NTPase"/>
</dbReference>
<evidence type="ECO:0000256" key="5">
    <source>
        <dbReference type="ARBA" id="ARBA00022801"/>
    </source>
</evidence>
<name>A0A165C394_9APHY</name>
<comment type="subcellular location">
    <subcellularLocation>
        <location evidence="1 16">Nucleus</location>
    </subcellularLocation>
</comment>
<evidence type="ECO:0000256" key="1">
    <source>
        <dbReference type="ARBA" id="ARBA00004123"/>
    </source>
</evidence>
<keyword evidence="4 16" id="KW-0227">DNA damage</keyword>
<evidence type="ECO:0000256" key="15">
    <source>
        <dbReference type="ARBA" id="ARBA00047995"/>
    </source>
</evidence>
<dbReference type="Proteomes" id="UP000076871">
    <property type="component" value="Unassembled WGS sequence"/>
</dbReference>
<proteinExistence type="inferred from homology"/>
<dbReference type="InParanoid" id="A0A165C394"/>
<evidence type="ECO:0000313" key="19">
    <source>
        <dbReference type="EMBL" id="KZT02126.1"/>
    </source>
</evidence>
<evidence type="ECO:0000256" key="17">
    <source>
        <dbReference type="SAM" id="MobiDB-lite"/>
    </source>
</evidence>
<dbReference type="Gene3D" id="3.40.50.300">
    <property type="entry name" value="P-loop containing nucleotide triphosphate hydrolases"/>
    <property type="match status" value="1"/>
</dbReference>
<evidence type="ECO:0000256" key="13">
    <source>
        <dbReference type="ARBA" id="ARBA00023242"/>
    </source>
</evidence>
<dbReference type="FunCoup" id="A0A165C394">
    <property type="interactions" value="732"/>
</dbReference>
<dbReference type="OrthoDB" id="10060499at2759"/>
<keyword evidence="20" id="KW-1185">Reference proteome</keyword>
<reference evidence="19 20" key="1">
    <citation type="journal article" date="2016" name="Mol. Biol. Evol.">
        <title>Comparative Genomics of Early-Diverging Mushroom-Forming Fungi Provides Insights into the Origins of Lignocellulose Decay Capabilities.</title>
        <authorList>
            <person name="Nagy L.G."/>
            <person name="Riley R."/>
            <person name="Tritt A."/>
            <person name="Adam C."/>
            <person name="Daum C."/>
            <person name="Floudas D."/>
            <person name="Sun H."/>
            <person name="Yadav J.S."/>
            <person name="Pangilinan J."/>
            <person name="Larsson K.H."/>
            <person name="Matsuura K."/>
            <person name="Barry K."/>
            <person name="Labutti K."/>
            <person name="Kuo R."/>
            <person name="Ohm R.A."/>
            <person name="Bhattacharya S.S."/>
            <person name="Shirouzu T."/>
            <person name="Yoshinaga Y."/>
            <person name="Martin F.M."/>
            <person name="Grigoriev I.V."/>
            <person name="Hibbett D.S."/>
        </authorList>
    </citation>
    <scope>NUCLEOTIDE SEQUENCE [LARGE SCALE GENOMIC DNA]</scope>
    <source>
        <strain evidence="19 20">93-53</strain>
    </source>
</reference>
<sequence length="456" mass="48801">MSNPMKASTSSAPVAHNALPPPSTASASRSSRLGLTLEGFANADAAGFIGQTTAREGTACGMVVELVKSRKFSGRALLLVGAPGTGKTALALAISQELGVKVPFCPMVGSEVYSTEVNKTEVLTEAFHHAIGASPLETKEVYEGEVTELSPAEYENPLSRYGKIVCRVIVGLKTVKGTKQLRLDLSEALLKEKIVVGDVIYVEVGTGAVKRVGRSDTYASSYDLESETYVPLPNSEVHKRKELVQDVMLSDLDAANARPQGGQDIMSVMGSLMKSGRTEVTEKLPREVNKVVKKYVDQGVAEVIPSVVFIDEVHMLDIECFTNLNALLESPMAPTVILATNRGNSLVRGTINIVAPHGIPVGLLDRCLIVKMDSHTHEEIAKVVQLRADVEGLQLGPGVLDKLAQRGETTSLRRFGHVVAHLARNKYALQLLTPASILAGLAGCKQIELEDVNEMG</sequence>
<dbReference type="GO" id="GO:0006281">
    <property type="term" value="P:DNA repair"/>
    <property type="evidence" value="ECO:0007669"/>
    <property type="project" value="UniProtKB-KW"/>
</dbReference>
<keyword evidence="10" id="KW-0010">Activator</keyword>
<dbReference type="GO" id="GO:0005634">
    <property type="term" value="C:nucleus"/>
    <property type="evidence" value="ECO:0007669"/>
    <property type="project" value="UniProtKB-SubCell"/>
</dbReference>
<evidence type="ECO:0000256" key="7">
    <source>
        <dbReference type="ARBA" id="ARBA00022840"/>
    </source>
</evidence>
<dbReference type="InterPro" id="IPR012340">
    <property type="entry name" value="NA-bd_OB-fold"/>
</dbReference>
<dbReference type="GeneID" id="63826872"/>
<dbReference type="RefSeq" id="XP_040759866.1">
    <property type="nucleotide sequence ID" value="XM_040909843.1"/>
</dbReference>
<comment type="similarity">
    <text evidence="2 16">Belongs to the RuvB family.</text>
</comment>
<evidence type="ECO:0000256" key="3">
    <source>
        <dbReference type="ARBA" id="ARBA00022741"/>
    </source>
</evidence>
<dbReference type="PANTHER" id="PTHR11093">
    <property type="entry name" value="RUVB-RELATED REPTIN AND PONTIN"/>
    <property type="match status" value="1"/>
</dbReference>
<protein>
    <recommendedName>
        <fullName evidence="16">RuvB-like helicase</fullName>
        <ecNumber evidence="16">3.6.4.12</ecNumber>
    </recommendedName>
</protein>
<evidence type="ECO:0000259" key="18">
    <source>
        <dbReference type="SMART" id="SM00382"/>
    </source>
</evidence>
<dbReference type="GO" id="GO:0032991">
    <property type="term" value="C:protein-containing complex"/>
    <property type="evidence" value="ECO:0007669"/>
    <property type="project" value="UniProtKB-ARBA"/>
</dbReference>
<keyword evidence="7 16" id="KW-0067">ATP-binding</keyword>
<dbReference type="EMBL" id="KV427655">
    <property type="protein sequence ID" value="KZT02126.1"/>
    <property type="molecule type" value="Genomic_DNA"/>
</dbReference>
<evidence type="ECO:0000256" key="2">
    <source>
        <dbReference type="ARBA" id="ARBA00007519"/>
    </source>
</evidence>
<feature type="domain" description="AAA+ ATPase" evidence="18">
    <location>
        <begin position="73"/>
        <end position="365"/>
    </location>
</feature>
<evidence type="ECO:0000256" key="4">
    <source>
        <dbReference type="ARBA" id="ARBA00022763"/>
    </source>
</evidence>
<evidence type="ECO:0000256" key="14">
    <source>
        <dbReference type="ARBA" id="ARBA00025345"/>
    </source>
</evidence>
<dbReference type="SMART" id="SM00382">
    <property type="entry name" value="AAA"/>
    <property type="match status" value="1"/>
</dbReference>
<dbReference type="GO" id="GO:0016887">
    <property type="term" value="F:ATP hydrolysis activity"/>
    <property type="evidence" value="ECO:0007669"/>
    <property type="project" value="RHEA"/>
</dbReference>
<dbReference type="InterPro" id="IPR010339">
    <property type="entry name" value="TIP49_P-loop"/>
</dbReference>
<organism evidence="19 20">
    <name type="scientific">Laetiporus sulphureus 93-53</name>
    <dbReference type="NCBI Taxonomy" id="1314785"/>
    <lineage>
        <taxon>Eukaryota</taxon>
        <taxon>Fungi</taxon>
        <taxon>Dikarya</taxon>
        <taxon>Basidiomycota</taxon>
        <taxon>Agaricomycotina</taxon>
        <taxon>Agaricomycetes</taxon>
        <taxon>Polyporales</taxon>
        <taxon>Laetiporus</taxon>
    </lineage>
</organism>
<keyword evidence="8 16" id="KW-0156">Chromatin regulator</keyword>
<evidence type="ECO:0000256" key="16">
    <source>
        <dbReference type="RuleBase" id="RU363048"/>
    </source>
</evidence>
<gene>
    <name evidence="19" type="ORF">LAESUDRAFT_730486</name>
</gene>
<evidence type="ECO:0000313" key="20">
    <source>
        <dbReference type="Proteomes" id="UP000076871"/>
    </source>
</evidence>
<feature type="region of interest" description="Disordered" evidence="17">
    <location>
        <begin position="1"/>
        <end position="30"/>
    </location>
</feature>
<dbReference type="InterPro" id="IPR003593">
    <property type="entry name" value="AAA+_ATPase"/>
</dbReference>
<keyword evidence="12 16" id="KW-0234">DNA repair</keyword>
<comment type="function">
    <text evidence="16">DNA helicase participates in several chromatin remodeling complexes, including the SWR1 and the INO80 complexes.</text>
</comment>
<comment type="function">
    <text evidence="14">DNA helicase which participates in several chromatin remodeling complexes, including the SWR1 and the INO80 complexes. The SWR1 complex mediates the ATP-dependent exchange of histone H2A for the H2A variant HZT1 leading to transcriptional regulation of selected genes by chromatin remodeling. The INO80 complex remodels chromatin by shifting nucleosomes and is involved in DNA repair. Also involved in pre-rRNA processing.</text>
</comment>
<accession>A0A165C394</accession>
<dbReference type="FunFam" id="2.40.50.360:FF:000001">
    <property type="entry name" value="RuvB-like helicase"/>
    <property type="match status" value="1"/>
</dbReference>
<keyword evidence="13 16" id="KW-0539">Nucleus</keyword>
<evidence type="ECO:0000256" key="11">
    <source>
        <dbReference type="ARBA" id="ARBA00023163"/>
    </source>
</evidence>
<keyword evidence="5 16" id="KW-0378">Hydrolase</keyword>
<evidence type="ECO:0000256" key="10">
    <source>
        <dbReference type="ARBA" id="ARBA00023159"/>
    </source>
</evidence>
<dbReference type="InterPro" id="IPR041048">
    <property type="entry name" value="RuvB-like_C"/>
</dbReference>
<evidence type="ECO:0000256" key="8">
    <source>
        <dbReference type="ARBA" id="ARBA00022853"/>
    </source>
</evidence>
<evidence type="ECO:0000256" key="9">
    <source>
        <dbReference type="ARBA" id="ARBA00023015"/>
    </source>
</evidence>
<feature type="compositionally biased region" description="Polar residues" evidence="17">
    <location>
        <begin position="1"/>
        <end position="12"/>
    </location>
</feature>
<dbReference type="Gene3D" id="1.10.8.60">
    <property type="match status" value="1"/>
</dbReference>
<dbReference type="Pfam" id="PF06068">
    <property type="entry name" value="TIP49"/>
    <property type="match status" value="1"/>
</dbReference>
<keyword evidence="6 16" id="KW-0347">Helicase</keyword>
<dbReference type="GO" id="GO:0003678">
    <property type="term" value="F:DNA helicase activity"/>
    <property type="evidence" value="ECO:0007669"/>
    <property type="project" value="UniProtKB-EC"/>
</dbReference>
<dbReference type="STRING" id="1314785.A0A165C394"/>
<dbReference type="EC" id="3.6.4.12" evidence="16"/>
<comment type="catalytic activity">
    <reaction evidence="15 16">
        <text>ATP + H2O = ADP + phosphate + H(+)</text>
        <dbReference type="Rhea" id="RHEA:13065"/>
        <dbReference type="ChEBI" id="CHEBI:15377"/>
        <dbReference type="ChEBI" id="CHEBI:15378"/>
        <dbReference type="ChEBI" id="CHEBI:30616"/>
        <dbReference type="ChEBI" id="CHEBI:43474"/>
        <dbReference type="ChEBI" id="CHEBI:456216"/>
        <dbReference type="EC" id="3.6.4.12"/>
    </reaction>
</comment>
<dbReference type="GO" id="GO:0006325">
    <property type="term" value="P:chromatin organization"/>
    <property type="evidence" value="ECO:0007669"/>
    <property type="project" value="UniProtKB-KW"/>
</dbReference>
<dbReference type="SUPFAM" id="SSF52540">
    <property type="entry name" value="P-loop containing nucleoside triphosphate hydrolases"/>
    <property type="match status" value="1"/>
</dbReference>
<dbReference type="Gene3D" id="2.40.50.360">
    <property type="entry name" value="RuvB-like helicase, domain II"/>
    <property type="match status" value="1"/>
</dbReference>
<dbReference type="GO" id="GO:0005524">
    <property type="term" value="F:ATP binding"/>
    <property type="evidence" value="ECO:0007669"/>
    <property type="project" value="UniProtKB-KW"/>
</dbReference>
<keyword evidence="3 16" id="KW-0547">Nucleotide-binding</keyword>
<dbReference type="SUPFAM" id="SSF50249">
    <property type="entry name" value="Nucleic acid-binding proteins"/>
    <property type="match status" value="1"/>
</dbReference>